<accession>A0AAD9WQQ6</accession>
<keyword evidence="2" id="KW-1185">Reference proteome</keyword>
<evidence type="ECO:0000313" key="1">
    <source>
        <dbReference type="EMBL" id="KAK2639871.1"/>
    </source>
</evidence>
<protein>
    <submittedName>
        <fullName evidence="1">Uncharacterized protein</fullName>
    </submittedName>
</protein>
<sequence length="162" mass="18468">MPMSIAQKIEKLQQSFFWRDGCEKRKMHLFKWETLCQSKCNGGLDIGLILVKNNGLLARWAWRFGKKDSPLWKRVICAKYGVSVSSLKWDWNGAPSYSFFVKAVGSLFEEGSKSALILKDGLRVVMRRGDKARMLTDIVVDDMSLKEAVLEISLLLVTNHVL</sequence>
<dbReference type="PANTHER" id="PTHR33116">
    <property type="entry name" value="REVERSE TRANSCRIPTASE ZINC-BINDING DOMAIN-CONTAINING PROTEIN-RELATED-RELATED"/>
    <property type="match status" value="1"/>
</dbReference>
<evidence type="ECO:0000313" key="2">
    <source>
        <dbReference type="Proteomes" id="UP001280121"/>
    </source>
</evidence>
<comment type="caution">
    <text evidence="1">The sequence shown here is derived from an EMBL/GenBank/DDBJ whole genome shotgun (WGS) entry which is preliminary data.</text>
</comment>
<gene>
    <name evidence="1" type="ORF">Ddye_027666</name>
</gene>
<name>A0AAD9WQQ6_9ROSI</name>
<dbReference type="EMBL" id="JANJYI010000008">
    <property type="protein sequence ID" value="KAK2639871.1"/>
    <property type="molecule type" value="Genomic_DNA"/>
</dbReference>
<dbReference type="Proteomes" id="UP001280121">
    <property type="component" value="Unassembled WGS sequence"/>
</dbReference>
<dbReference type="PANTHER" id="PTHR33116:SF78">
    <property type="entry name" value="OS12G0587133 PROTEIN"/>
    <property type="match status" value="1"/>
</dbReference>
<dbReference type="AlphaFoldDB" id="A0AAD9WQQ6"/>
<proteinExistence type="predicted"/>
<reference evidence="1" key="1">
    <citation type="journal article" date="2023" name="Plant J.">
        <title>Genome sequences and population genomics provide insights into the demographic history, inbreeding, and mutation load of two 'living fossil' tree species of Dipteronia.</title>
        <authorList>
            <person name="Feng Y."/>
            <person name="Comes H.P."/>
            <person name="Chen J."/>
            <person name="Zhu S."/>
            <person name="Lu R."/>
            <person name="Zhang X."/>
            <person name="Li P."/>
            <person name="Qiu J."/>
            <person name="Olsen K.M."/>
            <person name="Qiu Y."/>
        </authorList>
    </citation>
    <scope>NUCLEOTIDE SEQUENCE</scope>
    <source>
        <strain evidence="1">KIB01</strain>
    </source>
</reference>
<organism evidence="1 2">
    <name type="scientific">Dipteronia dyeriana</name>
    <dbReference type="NCBI Taxonomy" id="168575"/>
    <lineage>
        <taxon>Eukaryota</taxon>
        <taxon>Viridiplantae</taxon>
        <taxon>Streptophyta</taxon>
        <taxon>Embryophyta</taxon>
        <taxon>Tracheophyta</taxon>
        <taxon>Spermatophyta</taxon>
        <taxon>Magnoliopsida</taxon>
        <taxon>eudicotyledons</taxon>
        <taxon>Gunneridae</taxon>
        <taxon>Pentapetalae</taxon>
        <taxon>rosids</taxon>
        <taxon>malvids</taxon>
        <taxon>Sapindales</taxon>
        <taxon>Sapindaceae</taxon>
        <taxon>Hippocastanoideae</taxon>
        <taxon>Acereae</taxon>
        <taxon>Dipteronia</taxon>
    </lineage>
</organism>